<comment type="caution">
    <text evidence="2">The sequence shown here is derived from an EMBL/GenBank/DDBJ whole genome shotgun (WGS) entry which is preliminary data.</text>
</comment>
<dbReference type="AlphaFoldDB" id="A0A4Q9KSU0"/>
<dbReference type="EMBL" id="PITJ01002029">
    <property type="protein sequence ID" value="TBT97872.1"/>
    <property type="molecule type" value="Genomic_DNA"/>
</dbReference>
<feature type="chain" id="PRO_5020733295" evidence="1">
    <location>
        <begin position="29"/>
        <end position="281"/>
    </location>
</feature>
<sequence length="281" mass="33076">MYLERNIKCSNRLLVIVFIALCLNRICGNDITLDITGKSKCDTISNSNEKDNSVFRSRMAENVERRCIEGGEIKKLPQDITLNRNPNFDAKVKKINRNIYRDMGHLSNKKILSSDFIERKKVFENPSSTNPRFICKQSYITPFGRRVFYNKESDVTGNSTCEQNTYYDLKKEENFSQKEEKINNQFEQIKLTSKTGNTEQKIFSQKVAEDEEITNQKNEKNIEVTKQRRIPKNKGYRVQENEFASFMKALKNHIEVFRKVPEFEEKYSEELKQKSKETKEE</sequence>
<protein>
    <submittedName>
        <fullName evidence="2">Uncharacterized protein</fullName>
    </submittedName>
</protein>
<evidence type="ECO:0000256" key="1">
    <source>
        <dbReference type="SAM" id="SignalP"/>
    </source>
</evidence>
<gene>
    <name evidence="2" type="ORF">CWI37_2029p0010</name>
</gene>
<feature type="signal peptide" evidence="1">
    <location>
        <begin position="1"/>
        <end position="28"/>
    </location>
</feature>
<evidence type="ECO:0000313" key="2">
    <source>
        <dbReference type="EMBL" id="TBT97872.1"/>
    </source>
</evidence>
<dbReference type="VEuPathDB" id="MicrosporidiaDB:CWI37_2029p0010"/>
<proteinExistence type="predicted"/>
<evidence type="ECO:0000313" key="3">
    <source>
        <dbReference type="Proteomes" id="UP000292362"/>
    </source>
</evidence>
<accession>A0A4Q9KSU0</accession>
<organism evidence="2 3">
    <name type="scientific">Hamiltosporidium tvaerminnensis</name>
    <dbReference type="NCBI Taxonomy" id="1176355"/>
    <lineage>
        <taxon>Eukaryota</taxon>
        <taxon>Fungi</taxon>
        <taxon>Fungi incertae sedis</taxon>
        <taxon>Microsporidia</taxon>
        <taxon>Dubosqiidae</taxon>
        <taxon>Hamiltosporidium</taxon>
    </lineage>
</organism>
<name>A0A4Q9KSU0_9MICR</name>
<reference evidence="2 3" key="1">
    <citation type="submission" date="2017-12" db="EMBL/GenBank/DDBJ databases">
        <authorList>
            <person name="Pombert J.-F."/>
            <person name="Haag K.L."/>
            <person name="Ebert D."/>
        </authorList>
    </citation>
    <scope>NUCLEOTIDE SEQUENCE [LARGE SCALE GENOMIC DNA]</scope>
    <source>
        <strain evidence="2">FI-OER-3-3</strain>
    </source>
</reference>
<keyword evidence="1" id="KW-0732">Signal</keyword>
<dbReference type="Proteomes" id="UP000292362">
    <property type="component" value="Unassembled WGS sequence"/>
</dbReference>